<organism evidence="1 2">
    <name type="scientific">Ooceraea biroi</name>
    <name type="common">Clonal raider ant</name>
    <name type="synonym">Cerapachys biroi</name>
    <dbReference type="NCBI Taxonomy" id="2015173"/>
    <lineage>
        <taxon>Eukaryota</taxon>
        <taxon>Metazoa</taxon>
        <taxon>Ecdysozoa</taxon>
        <taxon>Arthropoda</taxon>
        <taxon>Hexapoda</taxon>
        <taxon>Insecta</taxon>
        <taxon>Pterygota</taxon>
        <taxon>Neoptera</taxon>
        <taxon>Endopterygota</taxon>
        <taxon>Hymenoptera</taxon>
        <taxon>Apocrita</taxon>
        <taxon>Aculeata</taxon>
        <taxon>Formicoidea</taxon>
        <taxon>Formicidae</taxon>
        <taxon>Dorylinae</taxon>
        <taxon>Ooceraea</taxon>
    </lineage>
</organism>
<accession>A0A026W8X9</accession>
<protein>
    <submittedName>
        <fullName evidence="1">Uncharacterized protein</fullName>
    </submittedName>
</protein>
<keyword evidence="2" id="KW-1185">Reference proteome</keyword>
<sequence length="122" mass="13669">MTVLQIFSCLHEPTQRNGRASGRARRAERITFNRNMVGAGALVALVKHAVRFRNIYFPLTASDSLPGRLRHGEQVDSRGSAFARSAIVSASPCRWCARVQTVVVVHPKVRVFVRPRTRCLSR</sequence>
<dbReference type="EMBL" id="KK107353">
    <property type="protein sequence ID" value="EZA52091.1"/>
    <property type="molecule type" value="Genomic_DNA"/>
</dbReference>
<reference evidence="1 2" key="1">
    <citation type="journal article" date="2014" name="Curr. Biol.">
        <title>The genome of the clonal raider ant Cerapachys biroi.</title>
        <authorList>
            <person name="Oxley P.R."/>
            <person name="Ji L."/>
            <person name="Fetter-Pruneda I."/>
            <person name="McKenzie S.K."/>
            <person name="Li C."/>
            <person name="Hu H."/>
            <person name="Zhang G."/>
            <person name="Kronauer D.J."/>
        </authorList>
    </citation>
    <scope>NUCLEOTIDE SEQUENCE [LARGE SCALE GENOMIC DNA]</scope>
</reference>
<name>A0A026W8X9_OOCBI</name>
<evidence type="ECO:0000313" key="2">
    <source>
        <dbReference type="Proteomes" id="UP000053097"/>
    </source>
</evidence>
<dbReference type="AlphaFoldDB" id="A0A026W8X9"/>
<proteinExistence type="predicted"/>
<evidence type="ECO:0000313" key="1">
    <source>
        <dbReference type="EMBL" id="EZA52091.1"/>
    </source>
</evidence>
<gene>
    <name evidence="1" type="ORF">X777_09099</name>
</gene>
<dbReference type="Proteomes" id="UP000053097">
    <property type="component" value="Unassembled WGS sequence"/>
</dbReference>